<accession>A0A9E7L6H1</accession>
<gene>
    <name evidence="13" type="ORF">MUK42_15156</name>
</gene>
<evidence type="ECO:0000256" key="11">
    <source>
        <dbReference type="PIRSR" id="PIRSR602401-1"/>
    </source>
</evidence>
<dbReference type="PROSITE" id="PS00086">
    <property type="entry name" value="CYTOCHROME_P450"/>
    <property type="match status" value="1"/>
</dbReference>
<reference evidence="13" key="1">
    <citation type="submission" date="2022-05" db="EMBL/GenBank/DDBJ databases">
        <title>The Musa troglodytarum L. genome provides insights into the mechanism of non-climacteric behaviour and enrichment of carotenoids.</title>
        <authorList>
            <person name="Wang J."/>
        </authorList>
    </citation>
    <scope>NUCLEOTIDE SEQUENCE</scope>
    <source>
        <tissue evidence="13">Leaf</tissue>
    </source>
</reference>
<dbReference type="Pfam" id="PF00067">
    <property type="entry name" value="p450"/>
    <property type="match status" value="1"/>
</dbReference>
<evidence type="ECO:0000313" key="14">
    <source>
        <dbReference type="Proteomes" id="UP001055439"/>
    </source>
</evidence>
<evidence type="ECO:0000256" key="10">
    <source>
        <dbReference type="ARBA" id="ARBA00023136"/>
    </source>
</evidence>
<dbReference type="PANTHER" id="PTHR47947">
    <property type="entry name" value="CYTOCHROME P450 82C3-RELATED"/>
    <property type="match status" value="1"/>
</dbReference>
<dbReference type="Gene3D" id="1.10.630.10">
    <property type="entry name" value="Cytochrome P450"/>
    <property type="match status" value="1"/>
</dbReference>
<dbReference type="EMBL" id="CP097511">
    <property type="protein sequence ID" value="URE47648.1"/>
    <property type="molecule type" value="Genomic_DNA"/>
</dbReference>
<dbReference type="GO" id="GO:0004497">
    <property type="term" value="F:monooxygenase activity"/>
    <property type="evidence" value="ECO:0007669"/>
    <property type="project" value="UniProtKB-KW"/>
</dbReference>
<keyword evidence="10" id="KW-0472">Membrane</keyword>
<keyword evidence="14" id="KW-1185">Reference proteome</keyword>
<dbReference type="GO" id="GO:0016020">
    <property type="term" value="C:membrane"/>
    <property type="evidence" value="ECO:0007669"/>
    <property type="project" value="UniProtKB-SubCell"/>
</dbReference>
<sequence length="547" mass="60012">MLAAAQGRYSKAAAKIKNLLKGPADASSSLPLLSSLLIPLFLLFASLSWRWTKSVRKNLPPSPPSFPIIGHLHLLAKLPPHRALAAIAAAHGPVVLLRLGSRPVLLVSSAPAAEECFTAHDVAFANRPNLLVPQTLGFVCTTMGWTPHGPLWRDLRRIYAVHLLSSAALRSSSDSRTRAVRSLAKALFREPGVSEPDGPRRVEMKSRLFKLAYDVMMGLVATALEESAEERQRFREIVEETSAVSGAVNVADFFPALRRLGWRGTERKLARLVQKRDALIGELIERHRFRQRRSGNNGETAAAIGNGDKGRPTMIEVMLSLQESDPGTYTDVTIKALSAVRITGSSNRHVGLHHGMGHVPPAIHPEVLHAARAELDAKIGQGRLAEEEDIPNLPYLNCIINETLRLYPAVPLLVPHESSQDCTVGGYDVPRGTMLLANAWAIHRDPNTWDEPEEFKPERFQCEGGKKEAGLRMLPFGSGRRKCPGEGLAMRLNGLALATLIHCFEWEKLPGEEVDMTEGPGLTMPMAKPMEVVCTPRHTMLHALSQL</sequence>
<evidence type="ECO:0000313" key="13">
    <source>
        <dbReference type="EMBL" id="URE47648.1"/>
    </source>
</evidence>
<keyword evidence="4" id="KW-0812">Transmembrane</keyword>
<keyword evidence="8 11" id="KW-0408">Iron</keyword>
<dbReference type="OrthoDB" id="2789670at2759"/>
<organism evidence="13 14">
    <name type="scientific">Musa troglodytarum</name>
    <name type="common">fe'i banana</name>
    <dbReference type="NCBI Taxonomy" id="320322"/>
    <lineage>
        <taxon>Eukaryota</taxon>
        <taxon>Viridiplantae</taxon>
        <taxon>Streptophyta</taxon>
        <taxon>Embryophyta</taxon>
        <taxon>Tracheophyta</taxon>
        <taxon>Spermatophyta</taxon>
        <taxon>Magnoliopsida</taxon>
        <taxon>Liliopsida</taxon>
        <taxon>Zingiberales</taxon>
        <taxon>Musaceae</taxon>
        <taxon>Musa</taxon>
    </lineage>
</organism>
<name>A0A9E7L6H1_9LILI</name>
<dbReference type="InterPro" id="IPR017972">
    <property type="entry name" value="Cyt_P450_CS"/>
</dbReference>
<protein>
    <submittedName>
        <fullName evidence="13">Cytochrome P450</fullName>
    </submittedName>
</protein>
<keyword evidence="7 12" id="KW-0560">Oxidoreductase</keyword>
<dbReference type="FunFam" id="1.10.630.10:FF:000081">
    <property type="entry name" value="Cytochrome P450 CYP81N5"/>
    <property type="match status" value="1"/>
</dbReference>
<evidence type="ECO:0000256" key="5">
    <source>
        <dbReference type="ARBA" id="ARBA00022723"/>
    </source>
</evidence>
<dbReference type="SUPFAM" id="SSF48264">
    <property type="entry name" value="Cytochrome P450"/>
    <property type="match status" value="1"/>
</dbReference>
<dbReference type="PANTHER" id="PTHR47947:SF62">
    <property type="entry name" value="CYTOCHROME P450, FAMILY 81, SUBFAMILY D, POLYPEPTIDE 5"/>
    <property type="match status" value="1"/>
</dbReference>
<dbReference type="InterPro" id="IPR036396">
    <property type="entry name" value="Cyt_P450_sf"/>
</dbReference>
<dbReference type="InterPro" id="IPR001128">
    <property type="entry name" value="Cyt_P450"/>
</dbReference>
<proteinExistence type="inferred from homology"/>
<dbReference type="PRINTS" id="PR00385">
    <property type="entry name" value="P450"/>
</dbReference>
<keyword evidence="3 11" id="KW-0349">Heme</keyword>
<dbReference type="InterPro" id="IPR050651">
    <property type="entry name" value="Plant_Cytochrome_P450_Monoox"/>
</dbReference>
<evidence type="ECO:0000256" key="7">
    <source>
        <dbReference type="ARBA" id="ARBA00023002"/>
    </source>
</evidence>
<dbReference type="GO" id="GO:0020037">
    <property type="term" value="F:heme binding"/>
    <property type="evidence" value="ECO:0007669"/>
    <property type="project" value="InterPro"/>
</dbReference>
<dbReference type="Proteomes" id="UP001055439">
    <property type="component" value="Chromosome 9"/>
</dbReference>
<dbReference type="InterPro" id="IPR002401">
    <property type="entry name" value="Cyt_P450_E_grp-I"/>
</dbReference>
<comment type="cofactor">
    <cofactor evidence="11">
        <name>heme</name>
        <dbReference type="ChEBI" id="CHEBI:30413"/>
    </cofactor>
</comment>
<feature type="binding site" description="axial binding residue" evidence="11">
    <location>
        <position position="483"/>
    </location>
    <ligand>
        <name>heme</name>
        <dbReference type="ChEBI" id="CHEBI:30413"/>
    </ligand>
    <ligandPart>
        <name>Fe</name>
        <dbReference type="ChEBI" id="CHEBI:18248"/>
    </ligandPart>
</feature>
<evidence type="ECO:0000256" key="8">
    <source>
        <dbReference type="ARBA" id="ARBA00023004"/>
    </source>
</evidence>
<evidence type="ECO:0000256" key="2">
    <source>
        <dbReference type="ARBA" id="ARBA00010617"/>
    </source>
</evidence>
<dbReference type="AlphaFoldDB" id="A0A9E7L6H1"/>
<dbReference type="GO" id="GO:0016705">
    <property type="term" value="F:oxidoreductase activity, acting on paired donors, with incorporation or reduction of molecular oxygen"/>
    <property type="evidence" value="ECO:0007669"/>
    <property type="project" value="InterPro"/>
</dbReference>
<comment type="similarity">
    <text evidence="2 12">Belongs to the cytochrome P450 family.</text>
</comment>
<comment type="subcellular location">
    <subcellularLocation>
        <location evidence="1">Membrane</location>
        <topology evidence="1">Single-pass membrane protein</topology>
    </subcellularLocation>
</comment>
<evidence type="ECO:0000256" key="1">
    <source>
        <dbReference type="ARBA" id="ARBA00004167"/>
    </source>
</evidence>
<keyword evidence="6" id="KW-1133">Transmembrane helix</keyword>
<evidence type="ECO:0000256" key="9">
    <source>
        <dbReference type="ARBA" id="ARBA00023033"/>
    </source>
</evidence>
<evidence type="ECO:0000256" key="4">
    <source>
        <dbReference type="ARBA" id="ARBA00022692"/>
    </source>
</evidence>
<dbReference type="GO" id="GO:0005506">
    <property type="term" value="F:iron ion binding"/>
    <property type="evidence" value="ECO:0007669"/>
    <property type="project" value="InterPro"/>
</dbReference>
<evidence type="ECO:0000256" key="3">
    <source>
        <dbReference type="ARBA" id="ARBA00022617"/>
    </source>
</evidence>
<keyword evidence="9 12" id="KW-0503">Monooxygenase</keyword>
<evidence type="ECO:0000256" key="6">
    <source>
        <dbReference type="ARBA" id="ARBA00022989"/>
    </source>
</evidence>
<evidence type="ECO:0000256" key="12">
    <source>
        <dbReference type="RuleBase" id="RU000461"/>
    </source>
</evidence>
<keyword evidence="5 11" id="KW-0479">Metal-binding</keyword>
<dbReference type="PRINTS" id="PR00463">
    <property type="entry name" value="EP450I"/>
</dbReference>